<dbReference type="PANTHER" id="PTHR13847:SF274">
    <property type="entry name" value="RIESKE 2FE-2S IRON-SULFUR PROTEIN YHFW-RELATED"/>
    <property type="match status" value="1"/>
</dbReference>
<organism evidence="6 7">
    <name type="scientific">Diaminobutyricimonas aerilata</name>
    <dbReference type="NCBI Taxonomy" id="1162967"/>
    <lineage>
        <taxon>Bacteria</taxon>
        <taxon>Bacillati</taxon>
        <taxon>Actinomycetota</taxon>
        <taxon>Actinomycetes</taxon>
        <taxon>Micrococcales</taxon>
        <taxon>Microbacteriaceae</taxon>
        <taxon>Diaminobutyricimonas</taxon>
    </lineage>
</organism>
<evidence type="ECO:0000259" key="5">
    <source>
        <dbReference type="PROSITE" id="PS51296"/>
    </source>
</evidence>
<dbReference type="Pfam" id="PF00355">
    <property type="entry name" value="Rieske"/>
    <property type="match status" value="1"/>
</dbReference>
<dbReference type="PROSITE" id="PS51296">
    <property type="entry name" value="RIESKE"/>
    <property type="match status" value="1"/>
</dbReference>
<protein>
    <submittedName>
        <fullName evidence="6">Glycine/D-amino acid oxidase-like deaminating enzyme</fullName>
    </submittedName>
</protein>
<dbReference type="GO" id="GO:0005737">
    <property type="term" value="C:cytoplasm"/>
    <property type="evidence" value="ECO:0007669"/>
    <property type="project" value="TreeGrafter"/>
</dbReference>
<feature type="domain" description="Rieske" evidence="5">
    <location>
        <begin position="405"/>
        <end position="492"/>
    </location>
</feature>
<evidence type="ECO:0000256" key="4">
    <source>
        <dbReference type="ARBA" id="ARBA00023014"/>
    </source>
</evidence>
<evidence type="ECO:0000313" key="6">
    <source>
        <dbReference type="EMBL" id="PJJ72643.1"/>
    </source>
</evidence>
<dbReference type="InterPro" id="IPR036922">
    <property type="entry name" value="Rieske_2Fe-2S_sf"/>
</dbReference>
<reference evidence="6 7" key="1">
    <citation type="submission" date="2017-11" db="EMBL/GenBank/DDBJ databases">
        <title>Genomic Encyclopedia of Archaeal and Bacterial Type Strains, Phase II (KMG-II): From Individual Species to Whole Genera.</title>
        <authorList>
            <person name="Goeker M."/>
        </authorList>
    </citation>
    <scope>NUCLEOTIDE SEQUENCE [LARGE SCALE GENOMIC DNA]</scope>
    <source>
        <strain evidence="6 7">DSM 27393</strain>
    </source>
</reference>
<dbReference type="Gene3D" id="3.30.9.10">
    <property type="entry name" value="D-Amino Acid Oxidase, subunit A, domain 2"/>
    <property type="match status" value="1"/>
</dbReference>
<gene>
    <name evidence="6" type="ORF">CLV46_2217</name>
</gene>
<keyword evidence="3" id="KW-0408">Iron</keyword>
<dbReference type="SUPFAM" id="SSF50022">
    <property type="entry name" value="ISP domain"/>
    <property type="match status" value="1"/>
</dbReference>
<dbReference type="InterPro" id="IPR017941">
    <property type="entry name" value="Rieske_2Fe-2S"/>
</dbReference>
<name>A0A2M9CL68_9MICO</name>
<dbReference type="Gene3D" id="3.50.50.60">
    <property type="entry name" value="FAD/NAD(P)-binding domain"/>
    <property type="match status" value="1"/>
</dbReference>
<keyword evidence="4" id="KW-0411">Iron-sulfur</keyword>
<proteinExistence type="predicted"/>
<keyword evidence="1" id="KW-0001">2Fe-2S</keyword>
<evidence type="ECO:0000256" key="1">
    <source>
        <dbReference type="ARBA" id="ARBA00022714"/>
    </source>
</evidence>
<evidence type="ECO:0000256" key="3">
    <source>
        <dbReference type="ARBA" id="ARBA00023004"/>
    </source>
</evidence>
<comment type="caution">
    <text evidence="6">The sequence shown here is derived from an EMBL/GenBank/DDBJ whole genome shotgun (WGS) entry which is preliminary data.</text>
</comment>
<keyword evidence="7" id="KW-1185">Reference proteome</keyword>
<evidence type="ECO:0000256" key="2">
    <source>
        <dbReference type="ARBA" id="ARBA00022723"/>
    </source>
</evidence>
<dbReference type="RefSeq" id="WP_100364808.1">
    <property type="nucleotide sequence ID" value="NZ_PGFF01000001.1"/>
</dbReference>
<dbReference type="GO" id="GO:0004497">
    <property type="term" value="F:monooxygenase activity"/>
    <property type="evidence" value="ECO:0007669"/>
    <property type="project" value="UniProtKB-ARBA"/>
</dbReference>
<dbReference type="GO" id="GO:0016705">
    <property type="term" value="F:oxidoreductase activity, acting on paired donors, with incorporation or reduction of molecular oxygen"/>
    <property type="evidence" value="ECO:0007669"/>
    <property type="project" value="UniProtKB-ARBA"/>
</dbReference>
<dbReference type="EMBL" id="PGFF01000001">
    <property type="protein sequence ID" value="PJJ72643.1"/>
    <property type="molecule type" value="Genomic_DNA"/>
</dbReference>
<dbReference type="Pfam" id="PF01266">
    <property type="entry name" value="DAO"/>
    <property type="match status" value="1"/>
</dbReference>
<dbReference type="GO" id="GO:0051537">
    <property type="term" value="F:2 iron, 2 sulfur cluster binding"/>
    <property type="evidence" value="ECO:0007669"/>
    <property type="project" value="UniProtKB-KW"/>
</dbReference>
<evidence type="ECO:0000313" key="7">
    <source>
        <dbReference type="Proteomes" id="UP000228758"/>
    </source>
</evidence>
<accession>A0A2M9CL68</accession>
<keyword evidence="2" id="KW-0479">Metal-binding</keyword>
<dbReference type="Proteomes" id="UP000228758">
    <property type="component" value="Unassembled WGS sequence"/>
</dbReference>
<sequence length="492" mass="53367">MTSLWLDRAPNIETDEFEADAHYDEVVVGAGLTGLVAALLLARAGRRVVVLESRRVGALTTGNTTAKLSVLQGSQLQKIKHRTYQAVLDAYVEANLEGQAWLLRYADEHGIPVQRRDAISYATTVEGAATIDREYEAARSTGLPVVRSGDAGLPFETTASVRLADQAQFDPMDVLRALVLDLRAHGGKVVENVRVTGARASDPVEVRTTRGEVRAGHLIVATGMPILDRGLYWAKLRPKRSYGLSFRVPGDIPSDMYVSVDGPTRSLRTTPDESGELLLVGGNGHEVGRHPSPASLVDDLVDWTERWFPGAERTHTWSAQDYETPHGVPFVGWMPRGRGRIFLATGYDKWGMTNAVQCGLTLASDILGGHQPWAKTLHRRVTTPRAMAVGLGMNAAVAWEYLKGWTAAVAKPLPDQPPAEGQGEIGRDGLKATAISTVDGVTCKVSALCPHLHAMVAWNDQERTWDCPAHGSRFAADGTRLEGPTVRDLAAR</sequence>
<dbReference type="PANTHER" id="PTHR13847">
    <property type="entry name" value="SARCOSINE DEHYDROGENASE-RELATED"/>
    <property type="match status" value="1"/>
</dbReference>
<dbReference type="AlphaFoldDB" id="A0A2M9CL68"/>
<dbReference type="InterPro" id="IPR036188">
    <property type="entry name" value="FAD/NAD-bd_sf"/>
</dbReference>
<dbReference type="SUPFAM" id="SSF51905">
    <property type="entry name" value="FAD/NAD(P)-binding domain"/>
    <property type="match status" value="1"/>
</dbReference>
<dbReference type="GO" id="GO:0046872">
    <property type="term" value="F:metal ion binding"/>
    <property type="evidence" value="ECO:0007669"/>
    <property type="project" value="UniProtKB-KW"/>
</dbReference>
<dbReference type="Gene3D" id="2.102.10.10">
    <property type="entry name" value="Rieske [2Fe-2S] iron-sulphur domain"/>
    <property type="match status" value="1"/>
</dbReference>
<dbReference type="InterPro" id="IPR006076">
    <property type="entry name" value="FAD-dep_OxRdtase"/>
</dbReference>
<dbReference type="OrthoDB" id="9767869at2"/>